<organism evidence="2 3">
    <name type="scientific">Ganoderma sinense ZZ0214-1</name>
    <dbReference type="NCBI Taxonomy" id="1077348"/>
    <lineage>
        <taxon>Eukaryota</taxon>
        <taxon>Fungi</taxon>
        <taxon>Dikarya</taxon>
        <taxon>Basidiomycota</taxon>
        <taxon>Agaricomycotina</taxon>
        <taxon>Agaricomycetes</taxon>
        <taxon>Polyporales</taxon>
        <taxon>Polyporaceae</taxon>
        <taxon>Ganoderma</taxon>
    </lineage>
</organism>
<feature type="compositionally biased region" description="Polar residues" evidence="1">
    <location>
        <begin position="247"/>
        <end position="268"/>
    </location>
</feature>
<reference evidence="2 3" key="1">
    <citation type="journal article" date="2015" name="Sci. Rep.">
        <title>Chromosome-level genome map provides insights into diverse defense mechanisms in the medicinal fungus Ganoderma sinense.</title>
        <authorList>
            <person name="Zhu Y."/>
            <person name="Xu J."/>
            <person name="Sun C."/>
            <person name="Zhou S."/>
            <person name="Xu H."/>
            <person name="Nelson D.R."/>
            <person name="Qian J."/>
            <person name="Song J."/>
            <person name="Luo H."/>
            <person name="Xiang L."/>
            <person name="Li Y."/>
            <person name="Xu Z."/>
            <person name="Ji A."/>
            <person name="Wang L."/>
            <person name="Lu S."/>
            <person name="Hayward A."/>
            <person name="Sun W."/>
            <person name="Li X."/>
            <person name="Schwartz D.C."/>
            <person name="Wang Y."/>
            <person name="Chen S."/>
        </authorList>
    </citation>
    <scope>NUCLEOTIDE SEQUENCE [LARGE SCALE GENOMIC DNA]</scope>
    <source>
        <strain evidence="2 3">ZZ0214-1</strain>
    </source>
</reference>
<feature type="compositionally biased region" description="Low complexity" evidence="1">
    <location>
        <begin position="230"/>
        <end position="243"/>
    </location>
</feature>
<feature type="compositionally biased region" description="Low complexity" evidence="1">
    <location>
        <begin position="80"/>
        <end position="104"/>
    </location>
</feature>
<feature type="region of interest" description="Disordered" evidence="1">
    <location>
        <begin position="13"/>
        <end position="58"/>
    </location>
</feature>
<comment type="caution">
    <text evidence="2">The sequence shown here is derived from an EMBL/GenBank/DDBJ whole genome shotgun (WGS) entry which is preliminary data.</text>
</comment>
<feature type="compositionally biased region" description="Basic and acidic residues" evidence="1">
    <location>
        <begin position="14"/>
        <end position="23"/>
    </location>
</feature>
<keyword evidence="3" id="KW-1185">Reference proteome</keyword>
<feature type="compositionally biased region" description="Low complexity" evidence="1">
    <location>
        <begin position="192"/>
        <end position="211"/>
    </location>
</feature>
<dbReference type="AlphaFoldDB" id="A0A2G8SBY1"/>
<gene>
    <name evidence="2" type="ORF">GSI_05974</name>
</gene>
<evidence type="ECO:0000313" key="2">
    <source>
        <dbReference type="EMBL" id="PIL31276.1"/>
    </source>
</evidence>
<feature type="region of interest" description="Disordered" evidence="1">
    <location>
        <begin position="70"/>
        <end position="211"/>
    </location>
</feature>
<feature type="compositionally biased region" description="Basic and acidic residues" evidence="1">
    <location>
        <begin position="127"/>
        <end position="141"/>
    </location>
</feature>
<evidence type="ECO:0000313" key="3">
    <source>
        <dbReference type="Proteomes" id="UP000230002"/>
    </source>
</evidence>
<feature type="region of interest" description="Disordered" evidence="1">
    <location>
        <begin position="227"/>
        <end position="316"/>
    </location>
</feature>
<feature type="compositionally biased region" description="Low complexity" evidence="1">
    <location>
        <begin position="173"/>
        <end position="184"/>
    </location>
</feature>
<protein>
    <submittedName>
        <fullName evidence="2">Uncharacterized protein</fullName>
    </submittedName>
</protein>
<accession>A0A2G8SBY1</accession>
<dbReference type="Proteomes" id="UP000230002">
    <property type="component" value="Unassembled WGS sequence"/>
</dbReference>
<name>A0A2G8SBY1_9APHY</name>
<sequence length="508" mass="53750">MDVLAVSQHYAQEVNRKSREMLRRSTAPSSWHQASPSAPEAMEEPSADPKVKKSRLSWFRSSGRRSGLMLRTSIFRHSESSQSTPTTSPITSPTSSNEGSSSSSDSEDNRASVDVGADNRASVDVAADERSRALDILEGRTARPATDSDTDAPHARTAIRTASEPSPGPVREASTSTSNSTSTPTPTPAPGTPTATTAATPAPNTTANKTANRASGFTLPASFMSSLPFAGRSRSRSGSVASRRSLESPTSARPGSALSMRSISPTHRPSSRLGRVPEDRTIASAAAATRTPRASGSGSGEPPSVEEELVGAGAADEQGLPTYASAAYPSRAVGYRFMQAGPFAMTLCAEGEEEVAGLGRYHVGVGVNVWAPRLGVTSVRRGLADDGPVVAEIEFGSTSLVSPALIIGDESRLLKDVLSRSLTNGSRTYHVGDGTTIVWKLSRSMWKATMNSVPIASFCPNPPRSLVVQPLAHKYMDHILIGVLLLMRDKDAEVFERPDYSVMPLPFV</sequence>
<feature type="compositionally biased region" description="Polar residues" evidence="1">
    <location>
        <begin position="26"/>
        <end position="36"/>
    </location>
</feature>
<dbReference type="OrthoDB" id="3174721at2759"/>
<evidence type="ECO:0000256" key="1">
    <source>
        <dbReference type="SAM" id="MobiDB-lite"/>
    </source>
</evidence>
<dbReference type="EMBL" id="AYKW01000012">
    <property type="protein sequence ID" value="PIL31276.1"/>
    <property type="molecule type" value="Genomic_DNA"/>
</dbReference>
<feature type="compositionally biased region" description="Low complexity" evidence="1">
    <location>
        <begin position="282"/>
        <end position="303"/>
    </location>
</feature>
<proteinExistence type="predicted"/>